<protein>
    <recommendedName>
        <fullName evidence="3">DUF2946 domain-containing protein</fullName>
    </recommendedName>
</protein>
<dbReference type="Proteomes" id="UP000605848">
    <property type="component" value="Unassembled WGS sequence"/>
</dbReference>
<organism evidence="1 2">
    <name type="scientific">Microvirga aerilata</name>
    <dbReference type="NCBI Taxonomy" id="670292"/>
    <lineage>
        <taxon>Bacteria</taxon>
        <taxon>Pseudomonadati</taxon>
        <taxon>Pseudomonadota</taxon>
        <taxon>Alphaproteobacteria</taxon>
        <taxon>Hyphomicrobiales</taxon>
        <taxon>Methylobacteriaceae</taxon>
        <taxon>Microvirga</taxon>
    </lineage>
</organism>
<gene>
    <name evidence="1" type="ORF">JKG68_06090</name>
</gene>
<comment type="caution">
    <text evidence="1">The sequence shown here is derived from an EMBL/GenBank/DDBJ whole genome shotgun (WGS) entry which is preliminary data.</text>
</comment>
<sequence length="125" mass="12429">MTRMASRTGWTRAAIVAAMVYAFVLQMLLLPIGGALHAATLAGAQGILCIQDGSSSSDPSPAKAHDGLCCLAGCHGSGPAEPPGSTALERLEPVALVAGTPGGSSVLRVTSSVLPLGSRAPPRLG</sequence>
<reference evidence="1" key="1">
    <citation type="submission" date="2021-01" db="EMBL/GenBank/DDBJ databases">
        <title>Microvirga sp.</title>
        <authorList>
            <person name="Kim M.K."/>
        </authorList>
    </citation>
    <scope>NUCLEOTIDE SEQUENCE</scope>
    <source>
        <strain evidence="1">5420S-16</strain>
    </source>
</reference>
<dbReference type="RefSeq" id="WP_202056966.1">
    <property type="nucleotide sequence ID" value="NZ_JAEQMY010000006.1"/>
</dbReference>
<proteinExistence type="predicted"/>
<accession>A0A937CYM1</accession>
<evidence type="ECO:0000313" key="2">
    <source>
        <dbReference type="Proteomes" id="UP000605848"/>
    </source>
</evidence>
<evidence type="ECO:0008006" key="3">
    <source>
        <dbReference type="Google" id="ProtNLM"/>
    </source>
</evidence>
<dbReference type="AlphaFoldDB" id="A0A937CYM1"/>
<dbReference type="EMBL" id="JAEQMY010000006">
    <property type="protein sequence ID" value="MBL0403531.1"/>
    <property type="molecule type" value="Genomic_DNA"/>
</dbReference>
<evidence type="ECO:0000313" key="1">
    <source>
        <dbReference type="EMBL" id="MBL0403531.1"/>
    </source>
</evidence>
<name>A0A937CYM1_9HYPH</name>
<keyword evidence="2" id="KW-1185">Reference proteome</keyword>